<gene>
    <name evidence="2" type="ORF">BJ554DRAFT_8425</name>
</gene>
<keyword evidence="3" id="KW-1185">Reference proteome</keyword>
<protein>
    <recommendedName>
        <fullName evidence="4">DUF155 domain-containing protein</fullName>
    </recommendedName>
</protein>
<dbReference type="Proteomes" id="UP000673691">
    <property type="component" value="Unassembled WGS sequence"/>
</dbReference>
<evidence type="ECO:0008006" key="4">
    <source>
        <dbReference type="Google" id="ProtNLM"/>
    </source>
</evidence>
<dbReference type="InterPro" id="IPR051624">
    <property type="entry name" value="RMD1/Sad1-interacting"/>
</dbReference>
<feature type="compositionally biased region" description="Low complexity" evidence="1">
    <location>
        <begin position="47"/>
        <end position="64"/>
    </location>
</feature>
<comment type="caution">
    <text evidence="2">The sequence shown here is derived from an EMBL/GenBank/DDBJ whole genome shotgun (WGS) entry which is preliminary data.</text>
</comment>
<dbReference type="EMBL" id="JAEFCI010006527">
    <property type="protein sequence ID" value="KAG5459626.1"/>
    <property type="molecule type" value="Genomic_DNA"/>
</dbReference>
<evidence type="ECO:0000256" key="1">
    <source>
        <dbReference type="SAM" id="MobiDB-lite"/>
    </source>
</evidence>
<accession>A0A8H7ZUC7</accession>
<evidence type="ECO:0000313" key="2">
    <source>
        <dbReference type="EMBL" id="KAG5459626.1"/>
    </source>
</evidence>
<dbReference type="PANTHER" id="PTHR16255:SF1">
    <property type="entry name" value="REQUIRED FOR MEIOTIC NUCLEAR DIVISION PROTEIN 1 HOMOLOG"/>
    <property type="match status" value="1"/>
</dbReference>
<feature type="region of interest" description="Disordered" evidence="1">
    <location>
        <begin position="31"/>
        <end position="64"/>
    </location>
</feature>
<dbReference type="GO" id="GO:0070131">
    <property type="term" value="P:positive regulation of mitochondrial translation"/>
    <property type="evidence" value="ECO:0007669"/>
    <property type="project" value="TreeGrafter"/>
</dbReference>
<sequence>EGFPVPRRFRNESALFGRLLLLDFFRHRPPPQRSTLSAAPKKADLIRPAGAPRRPARPRGGTTTAVAGEFVRPELAPDKVIRCTAFCTAEEYDLTKLLAHLPRRYAALPVAGGDVCRLRLPRKRAGGRGAESDDAAAGDVFVFRSGTAVSWGATASETNALLTFIREAPGVEIEPHSSCELHNCDYIADPNS</sequence>
<dbReference type="OrthoDB" id="242766at2759"/>
<proteinExistence type="predicted"/>
<dbReference type="AlphaFoldDB" id="A0A8H7ZUC7"/>
<dbReference type="PANTHER" id="PTHR16255">
    <property type="entry name" value="REQUIRED FOR MEIOTIC NUCLEAR DIVISION PROTEIN 1 HOMOLOG"/>
    <property type="match status" value="1"/>
</dbReference>
<feature type="non-terminal residue" evidence="2">
    <location>
        <position position="1"/>
    </location>
</feature>
<organism evidence="2 3">
    <name type="scientific">Olpidium bornovanus</name>
    <dbReference type="NCBI Taxonomy" id="278681"/>
    <lineage>
        <taxon>Eukaryota</taxon>
        <taxon>Fungi</taxon>
        <taxon>Fungi incertae sedis</taxon>
        <taxon>Olpidiomycota</taxon>
        <taxon>Olpidiomycotina</taxon>
        <taxon>Olpidiomycetes</taxon>
        <taxon>Olpidiales</taxon>
        <taxon>Olpidiaceae</taxon>
        <taxon>Olpidium</taxon>
    </lineage>
</organism>
<name>A0A8H7ZUC7_9FUNG</name>
<evidence type="ECO:0000313" key="3">
    <source>
        <dbReference type="Proteomes" id="UP000673691"/>
    </source>
</evidence>
<reference evidence="2 3" key="1">
    <citation type="journal article" name="Sci. Rep.">
        <title>Genome-scale phylogenetic analyses confirm Olpidium as the closest living zoosporic fungus to the non-flagellated, terrestrial fungi.</title>
        <authorList>
            <person name="Chang Y."/>
            <person name="Rochon D."/>
            <person name="Sekimoto S."/>
            <person name="Wang Y."/>
            <person name="Chovatia M."/>
            <person name="Sandor L."/>
            <person name="Salamov A."/>
            <person name="Grigoriev I.V."/>
            <person name="Stajich J.E."/>
            <person name="Spatafora J.W."/>
        </authorList>
    </citation>
    <scope>NUCLEOTIDE SEQUENCE [LARGE SCALE GENOMIC DNA]</scope>
    <source>
        <strain evidence="2">S191</strain>
    </source>
</reference>